<sequence>MTVEEQYRITSEDYIDLFIEYNRNEYLLNRFPDSIIHTINPRYAVAYAPASILVPDFISRYGYSSLPHCYGLTSEKSLEASGVYKLRRFPAFRLRGSGVLAGIIDTGIDYTNPIFRREDGTSKIASIWDQTIASAVSPLNTFYGTEYTNEQINKALASSNPLAVVPSTDENGHGTMLAGTIVGKEMPESDFSGVVPDADLIVVKLKQAKQVLMEYYEIPLDVPCYQENDIIWALTYILETARILGRPCSVCIGLGSSQGSHDSRGPLNKMSSFIGDSPGTTVCISAGNEGNSRRHFFSLVDPSIGYSTVDLTVGENEPGFTMELWGTAPNTYSIDILSPTGEYIPRIPESIRFNQQIRFIFENTTIYLNYQLVETHTGEQIIILRFQNPTPGTWKFQVYSKGDLTGSFHIWLPMNGFLSKDTYFVKSNPYTTITSPGNALSPITLTAYDSVNNVLLAQASKGYTRTDIVKPELAAPGGNVVVPTLDHGFTTASGTGLAAAHATGITAIFLEWGIIQNNHPEISSTEIKKYLIRGAKRNGLLEYPNPDWGYGIIDLYNSFNILRGDFPNR</sequence>
<comment type="caution">
    <text evidence="5">Lacks conserved residue(s) required for the propagation of feature annotation.</text>
</comment>
<dbReference type="Gene3D" id="3.40.50.200">
    <property type="entry name" value="Peptidase S8/S53 domain"/>
    <property type="match status" value="1"/>
</dbReference>
<gene>
    <name evidence="7" type="ORF">SAMN05661086_00392</name>
</gene>
<evidence type="ECO:0000259" key="6">
    <source>
        <dbReference type="Pfam" id="PF00082"/>
    </source>
</evidence>
<dbReference type="PROSITE" id="PS00136">
    <property type="entry name" value="SUBTILASE_ASP"/>
    <property type="match status" value="1"/>
</dbReference>
<keyword evidence="8" id="KW-1185">Reference proteome</keyword>
<comment type="similarity">
    <text evidence="1 5">Belongs to the peptidase S8 family.</text>
</comment>
<keyword evidence="4" id="KW-0720">Serine protease</keyword>
<dbReference type="InterPro" id="IPR015500">
    <property type="entry name" value="Peptidase_S8_subtilisin-rel"/>
</dbReference>
<dbReference type="CDD" id="cd07478">
    <property type="entry name" value="Peptidases_S8_CspA-like"/>
    <property type="match status" value="1"/>
</dbReference>
<dbReference type="PRINTS" id="PR00723">
    <property type="entry name" value="SUBTILISIN"/>
</dbReference>
<dbReference type="GO" id="GO:0006508">
    <property type="term" value="P:proteolysis"/>
    <property type="evidence" value="ECO:0007669"/>
    <property type="project" value="UniProtKB-KW"/>
</dbReference>
<feature type="domain" description="Peptidase S8/S53" evidence="6">
    <location>
        <begin position="96"/>
        <end position="290"/>
    </location>
</feature>
<dbReference type="InterPro" id="IPR036852">
    <property type="entry name" value="Peptidase_S8/S53_dom_sf"/>
</dbReference>
<evidence type="ECO:0000256" key="2">
    <source>
        <dbReference type="ARBA" id="ARBA00022670"/>
    </source>
</evidence>
<dbReference type="InterPro" id="IPR000209">
    <property type="entry name" value="Peptidase_S8/S53_dom"/>
</dbReference>
<dbReference type="PANTHER" id="PTHR43806">
    <property type="entry name" value="PEPTIDASE S8"/>
    <property type="match status" value="1"/>
</dbReference>
<dbReference type="AlphaFoldDB" id="A0A1I6HY30"/>
<dbReference type="Gene3D" id="2.60.120.1290">
    <property type="match status" value="1"/>
</dbReference>
<feature type="domain" description="Peptidase S8/S53" evidence="6">
    <location>
        <begin position="427"/>
        <end position="542"/>
    </location>
</feature>
<dbReference type="PIRSF" id="PIRSF037894">
    <property type="entry name" value="Subtilisin_rel_CspABC"/>
    <property type="match status" value="1"/>
</dbReference>
<keyword evidence="2" id="KW-0645">Protease</keyword>
<dbReference type="PANTHER" id="PTHR43806:SF11">
    <property type="entry name" value="CEREVISIN-RELATED"/>
    <property type="match status" value="1"/>
</dbReference>
<name>A0A1I6HY30_9FIRM</name>
<dbReference type="GO" id="GO:0004252">
    <property type="term" value="F:serine-type endopeptidase activity"/>
    <property type="evidence" value="ECO:0007669"/>
    <property type="project" value="InterPro"/>
</dbReference>
<dbReference type="Proteomes" id="UP000199659">
    <property type="component" value="Unassembled WGS sequence"/>
</dbReference>
<evidence type="ECO:0000256" key="1">
    <source>
        <dbReference type="ARBA" id="ARBA00011073"/>
    </source>
</evidence>
<keyword evidence="3" id="KW-0378">Hydrolase</keyword>
<evidence type="ECO:0000313" key="7">
    <source>
        <dbReference type="EMBL" id="SFR59351.1"/>
    </source>
</evidence>
<dbReference type="InterPro" id="IPR017310">
    <property type="entry name" value="Pept_S8A_subtilisin_clostridia"/>
</dbReference>
<dbReference type="STRING" id="37658.SAMN05661086_00392"/>
<dbReference type="PROSITE" id="PS51892">
    <property type="entry name" value="SUBTILASE"/>
    <property type="match status" value="1"/>
</dbReference>
<dbReference type="InterPro" id="IPR023827">
    <property type="entry name" value="Peptidase_S8_Asp-AS"/>
</dbReference>
<proteinExistence type="inferred from homology"/>
<evidence type="ECO:0000256" key="3">
    <source>
        <dbReference type="ARBA" id="ARBA00022801"/>
    </source>
</evidence>
<evidence type="ECO:0000313" key="8">
    <source>
        <dbReference type="Proteomes" id="UP000199659"/>
    </source>
</evidence>
<evidence type="ECO:0000256" key="4">
    <source>
        <dbReference type="ARBA" id="ARBA00022825"/>
    </source>
</evidence>
<reference evidence="7 8" key="1">
    <citation type="submission" date="2016-10" db="EMBL/GenBank/DDBJ databases">
        <authorList>
            <person name="de Groot N.N."/>
        </authorList>
    </citation>
    <scope>NUCLEOTIDE SEQUENCE [LARGE SCALE GENOMIC DNA]</scope>
    <source>
        <strain evidence="7 8">743A</strain>
    </source>
</reference>
<dbReference type="SUPFAM" id="SSF52743">
    <property type="entry name" value="Subtilisin-like"/>
    <property type="match status" value="1"/>
</dbReference>
<accession>A0A1I6HY30</accession>
<dbReference type="InterPro" id="IPR034045">
    <property type="entry name" value="Pep_S8_CspA-like"/>
</dbReference>
<dbReference type="RefSeq" id="WP_092559009.1">
    <property type="nucleotide sequence ID" value="NZ_FOYZ01000001.1"/>
</dbReference>
<evidence type="ECO:0000256" key="5">
    <source>
        <dbReference type="PROSITE-ProRule" id="PRU01240"/>
    </source>
</evidence>
<dbReference type="Pfam" id="PF00082">
    <property type="entry name" value="Peptidase_S8"/>
    <property type="match status" value="2"/>
</dbReference>
<protein>
    <submittedName>
        <fullName evidence="7">Subtilase family protein</fullName>
    </submittedName>
</protein>
<dbReference type="EMBL" id="FOYZ01000001">
    <property type="protein sequence ID" value="SFR59351.1"/>
    <property type="molecule type" value="Genomic_DNA"/>
</dbReference>
<dbReference type="InterPro" id="IPR050131">
    <property type="entry name" value="Peptidase_S8_subtilisin-like"/>
</dbReference>
<dbReference type="OrthoDB" id="9762689at2"/>
<organism evidence="7 8">
    <name type="scientific">Anaeromicropila populeti</name>
    <dbReference type="NCBI Taxonomy" id="37658"/>
    <lineage>
        <taxon>Bacteria</taxon>
        <taxon>Bacillati</taxon>
        <taxon>Bacillota</taxon>
        <taxon>Clostridia</taxon>
        <taxon>Lachnospirales</taxon>
        <taxon>Lachnospiraceae</taxon>
        <taxon>Anaeromicropila</taxon>
    </lineage>
</organism>